<dbReference type="SUPFAM" id="SSF54909">
    <property type="entry name" value="Dimeric alpha+beta barrel"/>
    <property type="match status" value="1"/>
</dbReference>
<comment type="similarity">
    <text evidence="8">Belongs to the DyP-type peroxidase family.</text>
</comment>
<feature type="compositionally biased region" description="Basic and acidic residues" evidence="9">
    <location>
        <begin position="261"/>
        <end position="270"/>
    </location>
</feature>
<evidence type="ECO:0000256" key="8">
    <source>
        <dbReference type="ARBA" id="ARBA00025737"/>
    </source>
</evidence>
<evidence type="ECO:0000256" key="7">
    <source>
        <dbReference type="ARBA" id="ARBA00023004"/>
    </source>
</evidence>
<dbReference type="GO" id="GO:0004601">
    <property type="term" value="F:peroxidase activity"/>
    <property type="evidence" value="ECO:0007669"/>
    <property type="project" value="UniProtKB-KW"/>
</dbReference>
<evidence type="ECO:0000259" key="12">
    <source>
        <dbReference type="Pfam" id="PF20628"/>
    </source>
</evidence>
<feature type="domain" description="Dyp-type peroxidase C-terminal" evidence="12">
    <location>
        <begin position="209"/>
        <end position="380"/>
    </location>
</feature>
<dbReference type="InterPro" id="IPR048328">
    <property type="entry name" value="Dyp_perox_C"/>
</dbReference>
<feature type="signal peptide" evidence="10">
    <location>
        <begin position="1"/>
        <end position="22"/>
    </location>
</feature>
<dbReference type="Proteomes" id="UP000612282">
    <property type="component" value="Unassembled WGS sequence"/>
</dbReference>
<keyword evidence="2 13" id="KW-0575">Peroxidase</keyword>
<evidence type="ECO:0000256" key="4">
    <source>
        <dbReference type="ARBA" id="ARBA00022723"/>
    </source>
</evidence>
<feature type="domain" description="Dyp-type peroxidase N-terminal" evidence="11">
    <location>
        <begin position="59"/>
        <end position="198"/>
    </location>
</feature>
<dbReference type="EMBL" id="BOMG01000041">
    <property type="protein sequence ID" value="GID54456.1"/>
    <property type="molecule type" value="Genomic_DNA"/>
</dbReference>
<keyword evidence="14" id="KW-1185">Reference proteome</keyword>
<evidence type="ECO:0000256" key="2">
    <source>
        <dbReference type="ARBA" id="ARBA00022559"/>
    </source>
</evidence>
<protein>
    <submittedName>
        <fullName evidence="13">Peroxidase</fullName>
    </submittedName>
</protein>
<accession>A0ABQ3X7G0</accession>
<evidence type="ECO:0000313" key="13">
    <source>
        <dbReference type="EMBL" id="GID54456.1"/>
    </source>
</evidence>
<comment type="cofactor">
    <cofactor evidence="1">
        <name>heme b</name>
        <dbReference type="ChEBI" id="CHEBI:60344"/>
    </cofactor>
</comment>
<sequence length="392" mass="42110">MTVSRRAVLTGGAVAGLGTAAAAGYLAAAPAATPSVAAVPVADFQDIGTGIIPFHGERQSGITDEPPAHGSFVALTLAKGTDRAALGRMMRLLTDDAVRLTRGEPALGDTDAELARHPARLTVTFGFGPGLYRAAGLESPVADLPVFSIDRLQDRWSGGDLVMQICADDALTVTHTQRMLIKDARPFGAVRWVQRGFRRSAGVHKAGFTQRNVFGQLDGTANPKDAEMAAAVWNADHSTQLVVRRVRTDIETWDLLSVGDKENSTGRRMESGAPLTGEAEHDEPDFERTDSTGLPVMPNFSHVTRAHVTDPKLKILRRPFNYDEAPDAQGRPDSGLVFASYQADIVRQYLPIQRRLAEKDLLNEWTTPIGSAVFAVPPGCAEGGWIGERVLA</sequence>
<gene>
    <name evidence="13" type="ORF">Aco03nite_028600</name>
</gene>
<keyword evidence="6" id="KW-0560">Oxidoreductase</keyword>
<dbReference type="InterPro" id="IPR006314">
    <property type="entry name" value="Dyp_peroxidase"/>
</dbReference>
<feature type="region of interest" description="Disordered" evidence="9">
    <location>
        <begin position="261"/>
        <end position="295"/>
    </location>
</feature>
<evidence type="ECO:0000313" key="14">
    <source>
        <dbReference type="Proteomes" id="UP000612282"/>
    </source>
</evidence>
<comment type="caution">
    <text evidence="13">The sequence shown here is derived from an EMBL/GenBank/DDBJ whole genome shotgun (WGS) entry which is preliminary data.</text>
</comment>
<evidence type="ECO:0000256" key="6">
    <source>
        <dbReference type="ARBA" id="ARBA00023002"/>
    </source>
</evidence>
<evidence type="ECO:0000256" key="3">
    <source>
        <dbReference type="ARBA" id="ARBA00022617"/>
    </source>
</evidence>
<dbReference type="Pfam" id="PF20628">
    <property type="entry name" value="Dyp_perox_C"/>
    <property type="match status" value="1"/>
</dbReference>
<organism evidence="13 14">
    <name type="scientific">Actinoplanes couchii</name>
    <dbReference type="NCBI Taxonomy" id="403638"/>
    <lineage>
        <taxon>Bacteria</taxon>
        <taxon>Bacillati</taxon>
        <taxon>Actinomycetota</taxon>
        <taxon>Actinomycetes</taxon>
        <taxon>Micromonosporales</taxon>
        <taxon>Micromonosporaceae</taxon>
        <taxon>Actinoplanes</taxon>
    </lineage>
</organism>
<dbReference type="PANTHER" id="PTHR30521:SF4">
    <property type="entry name" value="DEFERROCHELATASE"/>
    <property type="match status" value="1"/>
</dbReference>
<dbReference type="RefSeq" id="WP_203795557.1">
    <property type="nucleotide sequence ID" value="NZ_BAAAQE010000035.1"/>
</dbReference>
<evidence type="ECO:0000256" key="1">
    <source>
        <dbReference type="ARBA" id="ARBA00001970"/>
    </source>
</evidence>
<dbReference type="InterPro" id="IPR011008">
    <property type="entry name" value="Dimeric_a/b-barrel"/>
</dbReference>
<evidence type="ECO:0000256" key="5">
    <source>
        <dbReference type="ARBA" id="ARBA00022729"/>
    </source>
</evidence>
<dbReference type="InterPro" id="IPR006311">
    <property type="entry name" value="TAT_signal"/>
</dbReference>
<dbReference type="PROSITE" id="PS51404">
    <property type="entry name" value="DYP_PEROXIDASE"/>
    <property type="match status" value="1"/>
</dbReference>
<name>A0ABQ3X7G0_9ACTN</name>
<proteinExistence type="inferred from homology"/>
<reference evidence="13 14" key="1">
    <citation type="submission" date="2021-01" db="EMBL/GenBank/DDBJ databases">
        <title>Whole genome shotgun sequence of Actinoplanes couchii NBRC 106145.</title>
        <authorList>
            <person name="Komaki H."/>
            <person name="Tamura T."/>
        </authorList>
    </citation>
    <scope>NUCLEOTIDE SEQUENCE [LARGE SCALE GENOMIC DNA]</scope>
    <source>
        <strain evidence="13 14">NBRC 106145</strain>
    </source>
</reference>
<keyword evidence="4" id="KW-0479">Metal-binding</keyword>
<keyword evidence="7" id="KW-0408">Iron</keyword>
<evidence type="ECO:0000256" key="10">
    <source>
        <dbReference type="SAM" id="SignalP"/>
    </source>
</evidence>
<dbReference type="PROSITE" id="PS51318">
    <property type="entry name" value="TAT"/>
    <property type="match status" value="1"/>
</dbReference>
<dbReference type="PANTHER" id="PTHR30521">
    <property type="entry name" value="DEFERROCHELATASE/PEROXIDASE"/>
    <property type="match status" value="1"/>
</dbReference>
<dbReference type="InterPro" id="IPR048327">
    <property type="entry name" value="Dyp_perox_N"/>
</dbReference>
<dbReference type="Pfam" id="PF04261">
    <property type="entry name" value="Dyp_perox_N"/>
    <property type="match status" value="1"/>
</dbReference>
<evidence type="ECO:0000259" key="11">
    <source>
        <dbReference type="Pfam" id="PF04261"/>
    </source>
</evidence>
<feature type="chain" id="PRO_5045480810" evidence="10">
    <location>
        <begin position="23"/>
        <end position="392"/>
    </location>
</feature>
<evidence type="ECO:0000256" key="9">
    <source>
        <dbReference type="SAM" id="MobiDB-lite"/>
    </source>
</evidence>
<keyword evidence="3" id="KW-0349">Heme</keyword>
<keyword evidence="5 10" id="KW-0732">Signal</keyword>
<dbReference type="NCBIfam" id="TIGR01413">
    <property type="entry name" value="Dyp_perox_fam"/>
    <property type="match status" value="1"/>
</dbReference>